<reference evidence="1" key="1">
    <citation type="submission" date="2021-02" db="EMBL/GenBank/DDBJ databases">
        <authorList>
            <consortium name="DOE Joint Genome Institute"/>
            <person name="Ahrendt S."/>
            <person name="Looney B.P."/>
            <person name="Miyauchi S."/>
            <person name="Morin E."/>
            <person name="Drula E."/>
            <person name="Courty P.E."/>
            <person name="Chicoki N."/>
            <person name="Fauchery L."/>
            <person name="Kohler A."/>
            <person name="Kuo A."/>
            <person name="Labutti K."/>
            <person name="Pangilinan J."/>
            <person name="Lipzen A."/>
            <person name="Riley R."/>
            <person name="Andreopoulos W."/>
            <person name="He G."/>
            <person name="Johnson J."/>
            <person name="Barry K.W."/>
            <person name="Grigoriev I.V."/>
            <person name="Nagy L."/>
            <person name="Hibbett D."/>
            <person name="Henrissat B."/>
            <person name="Matheny P.B."/>
            <person name="Labbe J."/>
            <person name="Martin F."/>
        </authorList>
    </citation>
    <scope>NUCLEOTIDE SEQUENCE</scope>
    <source>
        <strain evidence="1">FP105234-sp</strain>
    </source>
</reference>
<organism evidence="1 2">
    <name type="scientific">Auriscalpium vulgare</name>
    <dbReference type="NCBI Taxonomy" id="40419"/>
    <lineage>
        <taxon>Eukaryota</taxon>
        <taxon>Fungi</taxon>
        <taxon>Dikarya</taxon>
        <taxon>Basidiomycota</taxon>
        <taxon>Agaricomycotina</taxon>
        <taxon>Agaricomycetes</taxon>
        <taxon>Russulales</taxon>
        <taxon>Auriscalpiaceae</taxon>
        <taxon>Auriscalpium</taxon>
    </lineage>
</organism>
<evidence type="ECO:0000313" key="1">
    <source>
        <dbReference type="EMBL" id="KAI0037535.1"/>
    </source>
</evidence>
<protein>
    <submittedName>
        <fullName evidence="1">Uncharacterized protein</fullName>
    </submittedName>
</protein>
<keyword evidence="2" id="KW-1185">Reference proteome</keyword>
<accession>A0ACB8R0U9</accession>
<comment type="caution">
    <text evidence="1">The sequence shown here is derived from an EMBL/GenBank/DDBJ whole genome shotgun (WGS) entry which is preliminary data.</text>
</comment>
<name>A0ACB8R0U9_9AGAM</name>
<reference evidence="1" key="2">
    <citation type="journal article" date="2022" name="New Phytol.">
        <title>Evolutionary transition to the ectomycorrhizal habit in the genomes of a hyperdiverse lineage of mushroom-forming fungi.</title>
        <authorList>
            <person name="Looney B."/>
            <person name="Miyauchi S."/>
            <person name="Morin E."/>
            <person name="Drula E."/>
            <person name="Courty P.E."/>
            <person name="Kohler A."/>
            <person name="Kuo A."/>
            <person name="LaButti K."/>
            <person name="Pangilinan J."/>
            <person name="Lipzen A."/>
            <person name="Riley R."/>
            <person name="Andreopoulos W."/>
            <person name="He G."/>
            <person name="Johnson J."/>
            <person name="Nolan M."/>
            <person name="Tritt A."/>
            <person name="Barry K.W."/>
            <person name="Grigoriev I.V."/>
            <person name="Nagy L.G."/>
            <person name="Hibbett D."/>
            <person name="Henrissat B."/>
            <person name="Matheny P.B."/>
            <person name="Labbe J."/>
            <person name="Martin F.M."/>
        </authorList>
    </citation>
    <scope>NUCLEOTIDE SEQUENCE</scope>
    <source>
        <strain evidence="1">FP105234-sp</strain>
    </source>
</reference>
<evidence type="ECO:0000313" key="2">
    <source>
        <dbReference type="Proteomes" id="UP000814033"/>
    </source>
</evidence>
<proteinExistence type="predicted"/>
<dbReference type="EMBL" id="MU276877">
    <property type="protein sequence ID" value="KAI0037535.1"/>
    <property type="molecule type" value="Genomic_DNA"/>
</dbReference>
<gene>
    <name evidence="1" type="ORF">FA95DRAFT_1614116</name>
</gene>
<dbReference type="Proteomes" id="UP000814033">
    <property type="component" value="Unassembled WGS sequence"/>
</dbReference>
<sequence>MQLLASAYLVVAKDIYVQVGGNTTGDGTTVFNPQRVEAKLGDNVIFNFTQGNHTATQSTFQAPCESAHDFNISLNGFDSGFQIVQNGSAPKIQPVPILVENENQTMWFFDWNTCGEGGVGVINNNESSDQTLAGFVRNAIRLNGTDSDNDTSSSSSSFSSSTGSSSAPSATSSGNNAANRALTVGAAGALPLFLVALLL</sequence>